<proteinExistence type="predicted"/>
<evidence type="ECO:0000313" key="3">
    <source>
        <dbReference type="EMBL" id="OWQ90771.1"/>
    </source>
</evidence>
<evidence type="ECO:0000313" key="4">
    <source>
        <dbReference type="Proteomes" id="UP000197468"/>
    </source>
</evidence>
<feature type="transmembrane region" description="Helical" evidence="1">
    <location>
        <begin position="272"/>
        <end position="290"/>
    </location>
</feature>
<feature type="transmembrane region" description="Helical" evidence="1">
    <location>
        <begin position="29"/>
        <end position="61"/>
    </location>
</feature>
<dbReference type="AlphaFoldDB" id="A0A246JDW8"/>
<protein>
    <recommendedName>
        <fullName evidence="2">CAAX prenyl protease 2/Lysostaphin resistance protein A-like domain-containing protein</fullName>
    </recommendedName>
</protein>
<feature type="transmembrane region" description="Helical" evidence="1">
    <location>
        <begin position="223"/>
        <end position="241"/>
    </location>
</feature>
<dbReference type="Pfam" id="PF02517">
    <property type="entry name" value="Rce1-like"/>
    <property type="match status" value="1"/>
</dbReference>
<comment type="caution">
    <text evidence="3">The sequence shown here is derived from an EMBL/GenBank/DDBJ whole genome shotgun (WGS) entry which is preliminary data.</text>
</comment>
<evidence type="ECO:0000259" key="2">
    <source>
        <dbReference type="Pfam" id="PF02517"/>
    </source>
</evidence>
<name>A0A246JDW8_9BURK</name>
<dbReference type="OrthoDB" id="5322702at2"/>
<sequence length="291" mass="30875">MPLSHLLLCLSIAMTLVPTQAPWPWLSVLIMAVAAGLVNGQLGIAALVPVMAMAALAWMTIEAHRRPRRQEMLMLLMLVVGLALAMHKLPGFLNPTYLISPSDLQAPAARYLNFDKGVAGMLMLAVLVAQQRQRRLAAAPSGSEGPAGAAPTAAPPSWTLPVTIGATLIVPWLLAVMSSLGTPTLRWPPNTGLFLTCVAEEAAFRGVIQGLLARRLGTDLRTWNGWLPVLLAAVLFGLAHAPGGLSYVALATLAGIGYGLIYTLTRRIEAAILLHLALNALVFLTLNIRVG</sequence>
<reference evidence="3 4" key="1">
    <citation type="journal article" date="2008" name="Int. J. Syst. Evol. Microbiol.">
        <title>Description of Roseateles aquatilis sp. nov. and Roseateles terrae sp. nov., in the class Betaproteobacteria, and emended description of the genus Roseateles.</title>
        <authorList>
            <person name="Gomila M."/>
            <person name="Bowien B."/>
            <person name="Falsen E."/>
            <person name="Moore E.R."/>
            <person name="Lalucat J."/>
        </authorList>
    </citation>
    <scope>NUCLEOTIDE SEQUENCE [LARGE SCALE GENOMIC DNA]</scope>
    <source>
        <strain evidence="3 4">CCUG 48205</strain>
    </source>
</reference>
<feature type="transmembrane region" description="Helical" evidence="1">
    <location>
        <begin position="247"/>
        <end position="265"/>
    </location>
</feature>
<gene>
    <name evidence="3" type="ORF">CDN99_11385</name>
</gene>
<dbReference type="EMBL" id="NIOF01000004">
    <property type="protein sequence ID" value="OWQ90771.1"/>
    <property type="molecule type" value="Genomic_DNA"/>
</dbReference>
<dbReference type="GO" id="GO:0080120">
    <property type="term" value="P:CAAX-box protein maturation"/>
    <property type="evidence" value="ECO:0007669"/>
    <property type="project" value="UniProtKB-ARBA"/>
</dbReference>
<evidence type="ECO:0000256" key="1">
    <source>
        <dbReference type="SAM" id="Phobius"/>
    </source>
</evidence>
<accession>A0A246JDW8</accession>
<keyword evidence="4" id="KW-1185">Reference proteome</keyword>
<feature type="domain" description="CAAX prenyl protease 2/Lysostaphin resistance protein A-like" evidence="2">
    <location>
        <begin position="193"/>
        <end position="281"/>
    </location>
</feature>
<dbReference type="GO" id="GO:0004175">
    <property type="term" value="F:endopeptidase activity"/>
    <property type="evidence" value="ECO:0007669"/>
    <property type="project" value="UniProtKB-ARBA"/>
</dbReference>
<dbReference type="RefSeq" id="WP_088384978.1">
    <property type="nucleotide sequence ID" value="NZ_NIOF01000004.1"/>
</dbReference>
<feature type="transmembrane region" description="Helical" evidence="1">
    <location>
        <begin position="73"/>
        <end position="91"/>
    </location>
</feature>
<dbReference type="Proteomes" id="UP000197468">
    <property type="component" value="Unassembled WGS sequence"/>
</dbReference>
<keyword evidence="1" id="KW-0472">Membrane</keyword>
<keyword evidence="1" id="KW-1133">Transmembrane helix</keyword>
<dbReference type="InterPro" id="IPR003675">
    <property type="entry name" value="Rce1/LyrA-like_dom"/>
</dbReference>
<keyword evidence="1" id="KW-0812">Transmembrane</keyword>
<organism evidence="3 4">
    <name type="scientific">Roseateles aquatilis</name>
    <dbReference type="NCBI Taxonomy" id="431061"/>
    <lineage>
        <taxon>Bacteria</taxon>
        <taxon>Pseudomonadati</taxon>
        <taxon>Pseudomonadota</taxon>
        <taxon>Betaproteobacteria</taxon>
        <taxon>Burkholderiales</taxon>
        <taxon>Sphaerotilaceae</taxon>
        <taxon>Roseateles</taxon>
    </lineage>
</organism>